<accession>A0A023BXB2</accession>
<dbReference type="CDD" id="cd01556">
    <property type="entry name" value="EPSP_synthase"/>
    <property type="match status" value="1"/>
</dbReference>
<feature type="binding site" evidence="7">
    <location>
        <position position="145"/>
    </location>
    <ligand>
        <name>3-phosphoshikimate</name>
        <dbReference type="ChEBI" id="CHEBI:145989"/>
    </ligand>
</feature>
<dbReference type="PROSITE" id="PS00885">
    <property type="entry name" value="EPSP_SYNTHASE_2"/>
    <property type="match status" value="1"/>
</dbReference>
<dbReference type="GO" id="GO:0009073">
    <property type="term" value="P:aromatic amino acid family biosynthetic process"/>
    <property type="evidence" value="ECO:0007669"/>
    <property type="project" value="UniProtKB-KW"/>
</dbReference>
<keyword evidence="3 7" id="KW-0028">Amino-acid biosynthesis</keyword>
<dbReference type="Gene3D" id="3.65.10.10">
    <property type="entry name" value="Enolpyruvate transferase domain"/>
    <property type="match status" value="2"/>
</dbReference>
<evidence type="ECO:0000259" key="9">
    <source>
        <dbReference type="Pfam" id="PF00275"/>
    </source>
</evidence>
<feature type="binding site" evidence="7">
    <location>
        <position position="27"/>
    </location>
    <ligand>
        <name>3-phosphoshikimate</name>
        <dbReference type="ChEBI" id="CHEBI:145989"/>
    </ligand>
</feature>
<comment type="pathway">
    <text evidence="1 7">Metabolic intermediate biosynthesis; chorismate biosynthesis; chorismate from D-erythrose 4-phosphate and phosphoenolpyruvate: step 6/7.</text>
</comment>
<feature type="binding site" evidence="7">
    <location>
        <position position="22"/>
    </location>
    <ligand>
        <name>phosphoenolpyruvate</name>
        <dbReference type="ChEBI" id="CHEBI:58702"/>
    </ligand>
</feature>
<dbReference type="InterPro" id="IPR006264">
    <property type="entry name" value="EPSP_synthase"/>
</dbReference>
<evidence type="ECO:0000313" key="11">
    <source>
        <dbReference type="Proteomes" id="UP000023541"/>
    </source>
</evidence>
<evidence type="ECO:0000256" key="1">
    <source>
        <dbReference type="ARBA" id="ARBA00004811"/>
    </source>
</evidence>
<protein>
    <recommendedName>
        <fullName evidence="7">3-phosphoshikimate 1-carboxyvinyltransferase</fullName>
        <ecNumber evidence="7">2.5.1.19</ecNumber>
    </recommendedName>
    <alternativeName>
        <fullName evidence="7">5-enolpyruvylshikimate-3-phosphate synthase</fullName>
        <shortName evidence="7">EPSP synthase</shortName>
        <shortName evidence="7">EPSPS</shortName>
    </alternativeName>
</protein>
<feature type="binding site" evidence="7">
    <location>
        <position position="172"/>
    </location>
    <ligand>
        <name>3-phosphoshikimate</name>
        <dbReference type="ChEBI" id="CHEBI:145989"/>
    </ligand>
</feature>
<feature type="binding site" evidence="7">
    <location>
        <position position="318"/>
    </location>
    <ligand>
        <name>3-phosphoshikimate</name>
        <dbReference type="ChEBI" id="CHEBI:145989"/>
    </ligand>
</feature>
<evidence type="ECO:0000313" key="10">
    <source>
        <dbReference type="EMBL" id="EZH74569.1"/>
    </source>
</evidence>
<dbReference type="EMBL" id="AQRA01000003">
    <property type="protein sequence ID" value="EZH74569.1"/>
    <property type="molecule type" value="Genomic_DNA"/>
</dbReference>
<dbReference type="STRING" id="1317122.ATO12_12435"/>
<dbReference type="UniPathway" id="UPA00053">
    <property type="reaction ID" value="UER00089"/>
</dbReference>
<keyword evidence="7" id="KW-0963">Cytoplasm</keyword>
<dbReference type="InterPro" id="IPR001986">
    <property type="entry name" value="Enolpyruvate_Tfrase_dom"/>
</dbReference>
<feature type="binding site" evidence="7">
    <location>
        <position position="69"/>
    </location>
    <ligand>
        <name>phosphoenolpyruvate</name>
        <dbReference type="ChEBI" id="CHEBI:58702"/>
    </ligand>
</feature>
<comment type="caution">
    <text evidence="10">The sequence shown here is derived from an EMBL/GenBank/DDBJ whole genome shotgun (WGS) entry which is preliminary data.</text>
</comment>
<dbReference type="GO" id="GO:0003866">
    <property type="term" value="F:3-phosphoshikimate 1-carboxyvinyltransferase activity"/>
    <property type="evidence" value="ECO:0007669"/>
    <property type="project" value="UniProtKB-UniRule"/>
</dbReference>
<dbReference type="PANTHER" id="PTHR21090">
    <property type="entry name" value="AROM/DEHYDROQUINATE SYNTHASE"/>
    <property type="match status" value="1"/>
</dbReference>
<keyword evidence="5 7" id="KW-0057">Aromatic amino acid biosynthesis</keyword>
<comment type="subunit">
    <text evidence="7">Monomer.</text>
</comment>
<feature type="binding site" evidence="7">
    <location>
        <position position="389"/>
    </location>
    <ligand>
        <name>phosphoenolpyruvate</name>
        <dbReference type="ChEBI" id="CHEBI:58702"/>
    </ligand>
</feature>
<dbReference type="InterPro" id="IPR023193">
    <property type="entry name" value="EPSP_synthase_CS"/>
</dbReference>
<comment type="subcellular location">
    <subcellularLocation>
        <location evidence="7">Cytoplasm</location>
    </subcellularLocation>
</comment>
<comment type="similarity">
    <text evidence="2 7">Belongs to the EPSP synthase family.</text>
</comment>
<name>A0A023BXB2_9FLAO</name>
<organism evidence="10 11">
    <name type="scientific">Aquimarina atlantica</name>
    <dbReference type="NCBI Taxonomy" id="1317122"/>
    <lineage>
        <taxon>Bacteria</taxon>
        <taxon>Pseudomonadati</taxon>
        <taxon>Bacteroidota</taxon>
        <taxon>Flavobacteriia</taxon>
        <taxon>Flavobacteriales</taxon>
        <taxon>Flavobacteriaceae</taxon>
        <taxon>Aquimarina</taxon>
    </lineage>
</organism>
<feature type="binding site" evidence="7">
    <location>
        <position position="322"/>
    </location>
    <ligand>
        <name>phosphoenolpyruvate</name>
        <dbReference type="ChEBI" id="CHEBI:58702"/>
    </ligand>
</feature>
<sequence>MNLKLERIPNIESNTLQITGSKSETNRLLILQALYPNIGIENVSNSDDSELMQKALKSDEIIVDIHHAGTAMRFLTAYFAVKNGRETILTGSKRMKERPIKILVEALEQLGCEIGYENEHGYPPIRIKGKRPETNSVSLQANVSSQYISALMLIAPSLPNGLEIVLEGKVTSVPYINMTLSLLSDVGIKGVFNDNKITINPCDKISPKNIVVESDWSSASYFYSIVALSDNTSVTIGSYKKQSYQGDAKLAEIYKSLGVETTFDQNTITLKKVSGKLNKLEEGLDLSNSPDTAQTIAVTCFGLGIGCYLTGLHTLKIKETDRLEALKNEIEKLGGQVHITENSLRLEPSESIKKDVTIATYHDHRMAMAFAPLALKTSLYVEDANVVSKSYPDFWLDLKKLGFKILEA</sequence>
<feature type="binding site" evidence="7">
    <location>
        <position position="365"/>
    </location>
    <ligand>
        <name>phosphoenolpyruvate</name>
        <dbReference type="ChEBI" id="CHEBI:58702"/>
    </ligand>
</feature>
<dbReference type="Proteomes" id="UP000023541">
    <property type="component" value="Unassembled WGS sequence"/>
</dbReference>
<feature type="domain" description="Enolpyruvate transferase" evidence="9">
    <location>
        <begin position="56"/>
        <end position="396"/>
    </location>
</feature>
<dbReference type="PANTHER" id="PTHR21090:SF5">
    <property type="entry name" value="PENTAFUNCTIONAL AROM POLYPEPTIDE"/>
    <property type="match status" value="1"/>
</dbReference>
<feature type="binding site" evidence="7">
    <location>
        <position position="146"/>
    </location>
    <ligand>
        <name>phosphoenolpyruvate</name>
        <dbReference type="ChEBI" id="CHEBI:58702"/>
    </ligand>
</feature>
<comment type="function">
    <text evidence="7">Catalyzes the transfer of the enolpyruvyl moiety of phosphoenolpyruvate (PEP) to the 5-hydroxyl of shikimate-3-phosphate (S3P) to produce enolpyruvyl shikimate-3-phosphate and inorganic phosphate.</text>
</comment>
<dbReference type="SUPFAM" id="SSF55205">
    <property type="entry name" value="EPT/RTPC-like"/>
    <property type="match status" value="1"/>
</dbReference>
<feature type="binding site" evidence="7">
    <location>
        <position position="144"/>
    </location>
    <ligand>
        <name>3-phosphoshikimate</name>
        <dbReference type="ChEBI" id="CHEBI:145989"/>
    </ligand>
</feature>
<dbReference type="Pfam" id="PF00275">
    <property type="entry name" value="EPSP_synthase"/>
    <property type="match status" value="1"/>
</dbReference>
<gene>
    <name evidence="7" type="primary">aroA</name>
    <name evidence="10" type="ORF">ATO12_12435</name>
</gene>
<dbReference type="EC" id="2.5.1.19" evidence="7"/>
<evidence type="ECO:0000256" key="8">
    <source>
        <dbReference type="SAM" id="Coils"/>
    </source>
</evidence>
<feature type="active site" description="Proton acceptor" evidence="7">
    <location>
        <position position="291"/>
    </location>
</feature>
<dbReference type="eggNOG" id="COG0128">
    <property type="taxonomic scope" value="Bacteria"/>
</dbReference>
<keyword evidence="4 7" id="KW-0808">Transferase</keyword>
<dbReference type="RefSeq" id="WP_034241130.1">
    <property type="nucleotide sequence ID" value="NZ_AQRA01000003.1"/>
</dbReference>
<feature type="binding site" evidence="7">
    <location>
        <position position="98"/>
    </location>
    <ligand>
        <name>phosphoenolpyruvate</name>
        <dbReference type="ChEBI" id="CHEBI:58702"/>
    </ligand>
</feature>
<dbReference type="AlphaFoldDB" id="A0A023BXB2"/>
<feature type="coiled-coil region" evidence="8">
    <location>
        <begin position="316"/>
        <end position="343"/>
    </location>
</feature>
<dbReference type="OrthoDB" id="9809920at2"/>
<keyword evidence="8" id="KW-0175">Coiled coil</keyword>
<evidence type="ECO:0000256" key="6">
    <source>
        <dbReference type="ARBA" id="ARBA00044633"/>
    </source>
</evidence>
<dbReference type="HAMAP" id="MF_00210">
    <property type="entry name" value="EPSP_synth"/>
    <property type="match status" value="1"/>
</dbReference>
<dbReference type="GO" id="GO:0008652">
    <property type="term" value="P:amino acid biosynthetic process"/>
    <property type="evidence" value="ECO:0007669"/>
    <property type="project" value="UniProtKB-KW"/>
</dbReference>
<evidence type="ECO:0000256" key="4">
    <source>
        <dbReference type="ARBA" id="ARBA00022679"/>
    </source>
</evidence>
<proteinExistence type="inferred from homology"/>
<dbReference type="GO" id="GO:0009423">
    <property type="term" value="P:chorismate biosynthetic process"/>
    <property type="evidence" value="ECO:0007669"/>
    <property type="project" value="UniProtKB-UniRule"/>
</dbReference>
<feature type="binding site" evidence="7">
    <location>
        <position position="23"/>
    </location>
    <ligand>
        <name>3-phosphoshikimate</name>
        <dbReference type="ChEBI" id="CHEBI:145989"/>
    </ligand>
</feature>
<dbReference type="InterPro" id="IPR013792">
    <property type="entry name" value="RNA3'P_cycl/enolpyr_Trfase_a/b"/>
</dbReference>
<dbReference type="GO" id="GO:0005737">
    <property type="term" value="C:cytoplasm"/>
    <property type="evidence" value="ECO:0007669"/>
    <property type="project" value="UniProtKB-SubCell"/>
</dbReference>
<evidence type="ECO:0000256" key="7">
    <source>
        <dbReference type="HAMAP-Rule" id="MF_00210"/>
    </source>
</evidence>
<feature type="binding site" evidence="7">
    <location>
        <position position="291"/>
    </location>
    <ligand>
        <name>3-phosphoshikimate</name>
        <dbReference type="ChEBI" id="CHEBI:145989"/>
    </ligand>
</feature>
<feature type="binding site" evidence="7">
    <location>
        <position position="146"/>
    </location>
    <ligand>
        <name>3-phosphoshikimate</name>
        <dbReference type="ChEBI" id="CHEBI:145989"/>
    </ligand>
</feature>
<comment type="caution">
    <text evidence="7">Lacks conserved residue(s) required for the propagation of feature annotation.</text>
</comment>
<dbReference type="InterPro" id="IPR036968">
    <property type="entry name" value="Enolpyruvate_Tfrase_sf"/>
</dbReference>
<evidence type="ECO:0000256" key="5">
    <source>
        <dbReference type="ARBA" id="ARBA00023141"/>
    </source>
</evidence>
<feature type="binding site" evidence="7">
    <location>
        <position position="22"/>
    </location>
    <ligand>
        <name>3-phosphoshikimate</name>
        <dbReference type="ChEBI" id="CHEBI:145989"/>
    </ligand>
</feature>
<evidence type="ECO:0000256" key="2">
    <source>
        <dbReference type="ARBA" id="ARBA00009948"/>
    </source>
</evidence>
<dbReference type="PIRSF" id="PIRSF000505">
    <property type="entry name" value="EPSPS"/>
    <property type="match status" value="1"/>
</dbReference>
<evidence type="ECO:0000256" key="3">
    <source>
        <dbReference type="ARBA" id="ARBA00022605"/>
    </source>
</evidence>
<keyword evidence="11" id="KW-1185">Reference proteome</keyword>
<reference evidence="10 11" key="1">
    <citation type="submission" date="2014-04" db="EMBL/GenBank/DDBJ databases">
        <title>Aquimarina sp. 22II-S11-z7 Genome Sequencing.</title>
        <authorList>
            <person name="Lai Q."/>
        </authorList>
    </citation>
    <scope>NUCLEOTIDE SEQUENCE [LARGE SCALE GENOMIC DNA]</scope>
    <source>
        <strain evidence="10 11">22II-S11-z7</strain>
    </source>
</reference>
<comment type="catalytic activity">
    <reaction evidence="6">
        <text>3-phosphoshikimate + phosphoenolpyruvate = 5-O-(1-carboxyvinyl)-3-phosphoshikimate + phosphate</text>
        <dbReference type="Rhea" id="RHEA:21256"/>
        <dbReference type="ChEBI" id="CHEBI:43474"/>
        <dbReference type="ChEBI" id="CHEBI:57701"/>
        <dbReference type="ChEBI" id="CHEBI:58702"/>
        <dbReference type="ChEBI" id="CHEBI:145989"/>
        <dbReference type="EC" id="2.5.1.19"/>
    </reaction>
    <physiologicalReaction direction="left-to-right" evidence="6">
        <dbReference type="Rhea" id="RHEA:21257"/>
    </physiologicalReaction>
</comment>